<evidence type="ECO:0000313" key="6">
    <source>
        <dbReference type="Proteomes" id="UP001549920"/>
    </source>
</evidence>
<evidence type="ECO:0000313" key="5">
    <source>
        <dbReference type="EMBL" id="KAL0871836.1"/>
    </source>
</evidence>
<reference evidence="5 6" key="1">
    <citation type="submission" date="2024-06" db="EMBL/GenBank/DDBJ databases">
        <title>A chromosome-level genome assembly of beet webworm, Loxostege sticticalis.</title>
        <authorList>
            <person name="Zhang Y."/>
        </authorList>
    </citation>
    <scope>NUCLEOTIDE SEQUENCE [LARGE SCALE GENOMIC DNA]</scope>
    <source>
        <strain evidence="5">AQ026</strain>
        <tissue evidence="5">Whole body</tissue>
    </source>
</reference>
<dbReference type="SFLD" id="SFLDG00358">
    <property type="entry name" value="Main_(cytGST)"/>
    <property type="match status" value="1"/>
</dbReference>
<dbReference type="SFLD" id="SFLDS00019">
    <property type="entry name" value="Glutathione_Transferase_(cytos"/>
    <property type="match status" value="1"/>
</dbReference>
<dbReference type="Proteomes" id="UP001549920">
    <property type="component" value="Unassembled WGS sequence"/>
</dbReference>
<name>A0ABR3HN49_LOXSC</name>
<comment type="caution">
    <text evidence="5">The sequence shown here is derived from an EMBL/GenBank/DDBJ whole genome shotgun (WGS) entry which is preliminary data.</text>
</comment>
<dbReference type="EMBL" id="JBEUOH010000016">
    <property type="protein sequence ID" value="KAL0871836.1"/>
    <property type="molecule type" value="Genomic_DNA"/>
</dbReference>
<accession>A0ABR3HN49</accession>
<dbReference type="SUPFAM" id="SSF52833">
    <property type="entry name" value="Thioredoxin-like"/>
    <property type="match status" value="1"/>
</dbReference>
<dbReference type="InterPro" id="IPR004045">
    <property type="entry name" value="Glutathione_S-Trfase_N"/>
</dbReference>
<protein>
    <submittedName>
        <fullName evidence="5">Uncharacterized protein</fullName>
    </submittedName>
</protein>
<dbReference type="SUPFAM" id="SSF47616">
    <property type="entry name" value="GST C-terminal domain-like"/>
    <property type="match status" value="1"/>
</dbReference>
<dbReference type="InterPro" id="IPR010987">
    <property type="entry name" value="Glutathione-S-Trfase_C-like"/>
</dbReference>
<dbReference type="InterPro" id="IPR040079">
    <property type="entry name" value="Glutathione_S-Trfase"/>
</dbReference>
<evidence type="ECO:0000256" key="2">
    <source>
        <dbReference type="ARBA" id="ARBA00023002"/>
    </source>
</evidence>
<dbReference type="PANTHER" id="PTHR43968:SF6">
    <property type="entry name" value="GLUTATHIONE S-TRANSFERASE OMEGA"/>
    <property type="match status" value="1"/>
</dbReference>
<comment type="similarity">
    <text evidence="1">Belongs to the GST superfamily. Omega family.</text>
</comment>
<feature type="domain" description="GST C-terminal" evidence="4">
    <location>
        <begin position="133"/>
        <end position="260"/>
    </location>
</feature>
<keyword evidence="6" id="KW-1185">Reference proteome</keyword>
<evidence type="ECO:0000259" key="3">
    <source>
        <dbReference type="PROSITE" id="PS50404"/>
    </source>
</evidence>
<proteinExistence type="inferred from homology"/>
<dbReference type="Gene3D" id="1.20.1050.10">
    <property type="match status" value="1"/>
</dbReference>
<dbReference type="InterPro" id="IPR005442">
    <property type="entry name" value="GST_omega"/>
</dbReference>
<dbReference type="PROSITE" id="PS50405">
    <property type="entry name" value="GST_CTER"/>
    <property type="match status" value="1"/>
</dbReference>
<dbReference type="Pfam" id="PF13410">
    <property type="entry name" value="GST_C_2"/>
    <property type="match status" value="1"/>
</dbReference>
<keyword evidence="2" id="KW-0560">Oxidoreductase</keyword>
<dbReference type="InterPro" id="IPR050983">
    <property type="entry name" value="GST_Omega/HSP26"/>
</dbReference>
<feature type="domain" description="GST N-terminal" evidence="3">
    <location>
        <begin position="49"/>
        <end position="128"/>
    </location>
</feature>
<dbReference type="PANTHER" id="PTHR43968">
    <property type="match status" value="1"/>
</dbReference>
<organism evidence="5 6">
    <name type="scientific">Loxostege sticticalis</name>
    <name type="common">Beet webworm moth</name>
    <dbReference type="NCBI Taxonomy" id="481309"/>
    <lineage>
        <taxon>Eukaryota</taxon>
        <taxon>Metazoa</taxon>
        <taxon>Ecdysozoa</taxon>
        <taxon>Arthropoda</taxon>
        <taxon>Hexapoda</taxon>
        <taxon>Insecta</taxon>
        <taxon>Pterygota</taxon>
        <taxon>Neoptera</taxon>
        <taxon>Endopterygota</taxon>
        <taxon>Lepidoptera</taxon>
        <taxon>Glossata</taxon>
        <taxon>Ditrysia</taxon>
        <taxon>Pyraloidea</taxon>
        <taxon>Crambidae</taxon>
        <taxon>Pyraustinae</taxon>
        <taxon>Loxostege</taxon>
    </lineage>
</organism>
<dbReference type="InterPro" id="IPR036282">
    <property type="entry name" value="Glutathione-S-Trfase_C_sf"/>
</dbReference>
<dbReference type="InterPro" id="IPR036249">
    <property type="entry name" value="Thioredoxin-like_sf"/>
</dbReference>
<dbReference type="PROSITE" id="PS50404">
    <property type="entry name" value="GST_NTER"/>
    <property type="match status" value="1"/>
</dbReference>
<dbReference type="Pfam" id="PF13409">
    <property type="entry name" value="GST_N_2"/>
    <property type="match status" value="1"/>
</dbReference>
<evidence type="ECO:0000256" key="1">
    <source>
        <dbReference type="ARBA" id="ARBA00011067"/>
    </source>
</evidence>
<sequence>MWSVKVLRGAAVSLEHVILPQRKIASSVKGINFNSKHLKKGDPQPPYNGKLRIYNMRFCPYAQRTILALNAKEIDYEIVNVNLMNKPDWIFDKSPFGKVPALEIKQGETIYESLVTVEYLDEVYPKRPLLPKDPVQKARDKMIVEVSGAIHTLFFKLVKIPEKVSDENVAAFKRVLDLIQRELETRKTKFLHGNEPGYVDYMIWPWFERLRVLADIDHRAKLDAEKYTPLLEYIENMMLDPVISEYLVPKDILQQFHSGFQKASGPDYELLNKD</sequence>
<dbReference type="PRINTS" id="PR01625">
    <property type="entry name" value="GSTRNSFRASEO"/>
</dbReference>
<gene>
    <name evidence="5" type="ORF">ABMA27_004311</name>
</gene>
<evidence type="ECO:0000259" key="4">
    <source>
        <dbReference type="PROSITE" id="PS50405"/>
    </source>
</evidence>
<dbReference type="Gene3D" id="3.40.30.10">
    <property type="entry name" value="Glutaredoxin"/>
    <property type="match status" value="1"/>
</dbReference>